<gene>
    <name evidence="1" type="ORF">OQZ29_15065</name>
</gene>
<dbReference type="Proteomes" id="UP001142592">
    <property type="component" value="Unassembled WGS sequence"/>
</dbReference>
<sequence>MRTGIIISYNHTAGVGFIKDSNKQRIRFYNEDKTVVFKQFDVVQFDISFVRNSLQAVNVIGVRDKKGNIVSMTTNIN</sequence>
<reference evidence="1" key="1">
    <citation type="submission" date="2022-11" db="EMBL/GenBank/DDBJ databases">
        <authorList>
            <person name="Graham C."/>
            <person name="Newman J.D."/>
        </authorList>
    </citation>
    <scope>NUCLEOTIDE SEQUENCE</scope>
    <source>
        <strain evidence="1">DSM 19486</strain>
    </source>
</reference>
<evidence type="ECO:0000313" key="1">
    <source>
        <dbReference type="EMBL" id="MCX3266077.1"/>
    </source>
</evidence>
<proteinExistence type="predicted"/>
<dbReference type="RefSeq" id="WP_010599964.1">
    <property type="nucleotide sequence ID" value="NZ_JAPJUH010000004.1"/>
</dbReference>
<evidence type="ECO:0000313" key="2">
    <source>
        <dbReference type="Proteomes" id="UP001142592"/>
    </source>
</evidence>
<keyword evidence="2" id="KW-1185">Reference proteome</keyword>
<dbReference type="EMBL" id="JAPJUH010000004">
    <property type="protein sequence ID" value="MCX3266077.1"/>
    <property type="molecule type" value="Genomic_DNA"/>
</dbReference>
<accession>A0A9X3DF27</accession>
<protein>
    <submittedName>
        <fullName evidence="1">Uncharacterized protein</fullName>
    </submittedName>
</protein>
<dbReference type="AlphaFoldDB" id="A0A9X3DF27"/>
<organism evidence="1 2">
    <name type="scientific">Pedobacter agri</name>
    <dbReference type="NCBI Taxonomy" id="454586"/>
    <lineage>
        <taxon>Bacteria</taxon>
        <taxon>Pseudomonadati</taxon>
        <taxon>Bacteroidota</taxon>
        <taxon>Sphingobacteriia</taxon>
        <taxon>Sphingobacteriales</taxon>
        <taxon>Sphingobacteriaceae</taxon>
        <taxon>Pedobacter</taxon>
    </lineage>
</organism>
<name>A0A9X3DF27_9SPHI</name>
<comment type="caution">
    <text evidence="1">The sequence shown here is derived from an EMBL/GenBank/DDBJ whole genome shotgun (WGS) entry which is preliminary data.</text>
</comment>